<comment type="caution">
    <text evidence="1">The sequence shown here is derived from an EMBL/GenBank/DDBJ whole genome shotgun (WGS) entry which is preliminary data.</text>
</comment>
<evidence type="ECO:0000313" key="2">
    <source>
        <dbReference type="Proteomes" id="UP000243140"/>
    </source>
</evidence>
<name>A0ABX3SYB1_MYCMA</name>
<keyword evidence="2" id="KW-1185">Reference proteome</keyword>
<accession>A0ABX3SYB1</accession>
<proteinExistence type="predicted"/>
<protein>
    <submittedName>
        <fullName evidence="1">Uncharacterized protein</fullName>
    </submittedName>
</protein>
<sequence length="174" mass="19750">MDPGTYILSAVVSEAEHAAELRGIMRGLLVGKSHKKLHWRSEDAARKELIAKTIASLQLEHLVVVRSDAHTAKKPERQRRLCMERMLPELVSMGVDNAVIESRGKKDDRRDEQTLHYLRRKRQLGGHLHINHVGGPADPMLWIPDACCGAVTQMRCGNPHYFEYIESRVTLIDL</sequence>
<dbReference type="Proteomes" id="UP000243140">
    <property type="component" value="Unassembled WGS sequence"/>
</dbReference>
<dbReference type="EMBL" id="MVHV01000002">
    <property type="protein sequence ID" value="ORA85263.1"/>
    <property type="molecule type" value="Genomic_DNA"/>
</dbReference>
<gene>
    <name evidence="1" type="ORF">BST29_03330</name>
</gene>
<organism evidence="1 2">
    <name type="scientific">Mycobacterium malmoense</name>
    <dbReference type="NCBI Taxonomy" id="1780"/>
    <lineage>
        <taxon>Bacteria</taxon>
        <taxon>Bacillati</taxon>
        <taxon>Actinomycetota</taxon>
        <taxon>Actinomycetes</taxon>
        <taxon>Mycobacteriales</taxon>
        <taxon>Mycobacteriaceae</taxon>
        <taxon>Mycobacterium</taxon>
    </lineage>
</organism>
<reference evidence="1 2" key="1">
    <citation type="submission" date="2017-02" db="EMBL/GenBank/DDBJ databases">
        <title>The new phylogeny of genus Mycobacterium.</title>
        <authorList>
            <person name="Tortoli E."/>
            <person name="Trovato A."/>
            <person name="Cirillo D.M."/>
        </authorList>
    </citation>
    <scope>NUCLEOTIDE SEQUENCE [LARGE SCALE GENOMIC DNA]</scope>
    <source>
        <strain evidence="1 2">IP1130001</strain>
    </source>
</reference>
<evidence type="ECO:0000313" key="1">
    <source>
        <dbReference type="EMBL" id="ORA85263.1"/>
    </source>
</evidence>